<dbReference type="InterPro" id="IPR005674">
    <property type="entry name" value="CocE/Ser_esterase"/>
</dbReference>
<dbReference type="InterPro" id="IPR008979">
    <property type="entry name" value="Galactose-bd-like_sf"/>
</dbReference>
<dbReference type="Proteomes" id="UP001609176">
    <property type="component" value="Unassembled WGS sequence"/>
</dbReference>
<accession>A0ABW7KSA7</accession>
<keyword evidence="1 5" id="KW-0378">Hydrolase</keyword>
<dbReference type="InterPro" id="IPR029058">
    <property type="entry name" value="AB_hydrolase_fold"/>
</dbReference>
<evidence type="ECO:0000313" key="5">
    <source>
        <dbReference type="EMBL" id="MFH5245094.1"/>
    </source>
</evidence>
<feature type="signal peptide" evidence="2">
    <location>
        <begin position="1"/>
        <end position="31"/>
    </location>
</feature>
<name>A0ABW7KSA7_9NOCA</name>
<evidence type="ECO:0000313" key="6">
    <source>
        <dbReference type="Proteomes" id="UP001609176"/>
    </source>
</evidence>
<comment type="caution">
    <text evidence="5">The sequence shown here is derived from an EMBL/GenBank/DDBJ whole genome shotgun (WGS) entry which is preliminary data.</text>
</comment>
<feature type="domain" description="Xaa-Pro dipeptidyl-peptidase C-terminal" evidence="3">
    <location>
        <begin position="403"/>
        <end position="671"/>
    </location>
</feature>
<evidence type="ECO:0000259" key="3">
    <source>
        <dbReference type="SMART" id="SM00939"/>
    </source>
</evidence>
<dbReference type="EMBL" id="JBIMSP010000061">
    <property type="protein sequence ID" value="MFH5245094.1"/>
    <property type="molecule type" value="Genomic_DNA"/>
</dbReference>
<evidence type="ECO:0000313" key="7">
    <source>
        <dbReference type="Proteomes" id="UP001609219"/>
    </source>
</evidence>
<evidence type="ECO:0000256" key="1">
    <source>
        <dbReference type="ARBA" id="ARBA00022801"/>
    </source>
</evidence>
<organism evidence="5 6">
    <name type="scientific">Antrihabitans spumae</name>
    <dbReference type="NCBI Taxonomy" id="3373370"/>
    <lineage>
        <taxon>Bacteria</taxon>
        <taxon>Bacillati</taxon>
        <taxon>Actinomycetota</taxon>
        <taxon>Actinomycetes</taxon>
        <taxon>Mycobacteriales</taxon>
        <taxon>Nocardiaceae</taxon>
        <taxon>Antrihabitans</taxon>
    </lineage>
</organism>
<dbReference type="Pfam" id="PF02129">
    <property type="entry name" value="Peptidase_S15"/>
    <property type="match status" value="1"/>
</dbReference>
<dbReference type="NCBIfam" id="TIGR00976">
    <property type="entry name" value="CocE_NonD"/>
    <property type="match status" value="1"/>
</dbReference>
<dbReference type="Gene3D" id="2.60.120.260">
    <property type="entry name" value="Galactose-binding domain-like"/>
    <property type="match status" value="1"/>
</dbReference>
<keyword evidence="2" id="KW-0732">Signal</keyword>
<keyword evidence="7" id="KW-1185">Reference proteome</keyword>
<proteinExistence type="predicted"/>
<feature type="chain" id="PRO_5045033780" evidence="2">
    <location>
        <begin position="32"/>
        <end position="679"/>
    </location>
</feature>
<dbReference type="InterPro" id="IPR000383">
    <property type="entry name" value="Xaa-Pro-like_dom"/>
</dbReference>
<dbReference type="RefSeq" id="WP_395126017.1">
    <property type="nucleotide sequence ID" value="NZ_JBIMSN010000144.1"/>
</dbReference>
<protein>
    <submittedName>
        <fullName evidence="5">CocE/NonD family hydrolase</fullName>
    </submittedName>
</protein>
<gene>
    <name evidence="5" type="ORF">ACHIPV_24910</name>
    <name evidence="4" type="ORF">ACHIRB_27870</name>
</gene>
<dbReference type="EMBL" id="JBIMSN010000144">
    <property type="protein sequence ID" value="MFH5232359.1"/>
    <property type="molecule type" value="Genomic_DNA"/>
</dbReference>
<dbReference type="GO" id="GO:0016787">
    <property type="term" value="F:hydrolase activity"/>
    <property type="evidence" value="ECO:0007669"/>
    <property type="project" value="UniProtKB-KW"/>
</dbReference>
<dbReference type="InterPro" id="IPR013736">
    <property type="entry name" value="Xaa-Pro_dipept_C"/>
</dbReference>
<evidence type="ECO:0000256" key="2">
    <source>
        <dbReference type="SAM" id="SignalP"/>
    </source>
</evidence>
<dbReference type="SUPFAM" id="SSF49785">
    <property type="entry name" value="Galactose-binding domain-like"/>
    <property type="match status" value="1"/>
</dbReference>
<dbReference type="SUPFAM" id="SSF53474">
    <property type="entry name" value="alpha/beta-Hydrolases"/>
    <property type="match status" value="1"/>
</dbReference>
<dbReference type="SMART" id="SM00939">
    <property type="entry name" value="PepX_C"/>
    <property type="match status" value="1"/>
</dbReference>
<evidence type="ECO:0000313" key="4">
    <source>
        <dbReference type="EMBL" id="MFH5232359.1"/>
    </source>
</evidence>
<dbReference type="Pfam" id="PF08530">
    <property type="entry name" value="PepX_C"/>
    <property type="match status" value="1"/>
</dbReference>
<reference evidence="6 7" key="1">
    <citation type="submission" date="2024-10" db="EMBL/GenBank/DDBJ databases">
        <authorList>
            <person name="Riesco R."/>
        </authorList>
    </citation>
    <scope>NUCLEOTIDE SEQUENCE [LARGE SCALE GENOMIC DNA]</scope>
    <source>
        <strain evidence="5 6">NCIMB 15448</strain>
        <strain evidence="4 7">NCIMB 15450</strain>
    </source>
</reference>
<sequence length="679" mass="72016">MKLFVRRWVSGIAVVVTTVALGALAMPVAHAETDGDLGAAWTAVHDGPAEYPGVHIDWDVPITMSDGVVIKANVYRPMDAAGRIVEKPLPTIVNMTPYTKLAYMLLESAVSIPYLYDSLVTLINRFDLFNLNGTPFSGLGDQIKIGTSGVARTIAVDRKLIQSGYTQIVADVRGTGFSQGVWQVFGEREKLDTVEIAEWSAKQPWSDGNIGLTGVSNGGISAMQAAEQKPPSVKAVFATVPGSDLLRDTVAPGGGFVVGFVPLWLAVVNGAKWVPDLASIVNGQFDWKWLADRVASPVTFIDTLLRALVVPSVDAIPPDMEQLLDPNGPFRQGVTGHPEQIEAPTFIIGGWHDIFANSQPAAYNAIPLPTSKKKLVMGDWYHSTFGAGMGVAGAPPRMDVLQRAWFDKWLKGIDNGIDRYSSTTLFQQGGGWTGGEEFPRSGVTHTRQYLSAEPSGTTGIVAHDGTLSSTPPSGVSTLTVSPGLSTICSRDGAQGTAGVIGIVDGCGKDSRVAEVAALTFTGQPVTEPTLISGPVNVHLNTVLDATDGYWSVTLNDVAPDGNSRVLTSGQLTASLRANDDSKSSKSANGDYTAPFPTLTLADRQAVVPGQPTTLDVGLVATDAVLQPGHRLRVDVYAANFPRGMMIPALLLESQLRPQHVVLDPSAPSWVNVPLSRPIG</sequence>
<dbReference type="Gene3D" id="3.40.50.1820">
    <property type="entry name" value="alpha/beta hydrolase"/>
    <property type="match status" value="1"/>
</dbReference>
<dbReference type="Proteomes" id="UP001609219">
    <property type="component" value="Unassembled WGS sequence"/>
</dbReference>